<keyword evidence="1" id="KW-0378">Hydrolase</keyword>
<dbReference type="PATRIC" id="fig|1301098.3.peg.2157"/>
<dbReference type="InterPro" id="IPR000383">
    <property type="entry name" value="Xaa-Pro-like_dom"/>
</dbReference>
<accession>A0A024HG83</accession>
<dbReference type="PROSITE" id="PS51257">
    <property type="entry name" value="PROKAR_LIPOPROTEIN"/>
    <property type="match status" value="1"/>
</dbReference>
<evidence type="ECO:0000256" key="2">
    <source>
        <dbReference type="SAM" id="SignalP"/>
    </source>
</evidence>
<feature type="chain" id="PRO_5001529969" description="Xaa-Pro dipeptidyl-peptidase-like domain-containing protein" evidence="2">
    <location>
        <begin position="20"/>
        <end position="519"/>
    </location>
</feature>
<dbReference type="EMBL" id="HG322950">
    <property type="protein sequence ID" value="CDF83512.1"/>
    <property type="molecule type" value="Genomic_DNA"/>
</dbReference>
<evidence type="ECO:0000313" key="4">
    <source>
        <dbReference type="EMBL" id="CDF83512.1"/>
    </source>
</evidence>
<dbReference type="Gene3D" id="3.40.50.1820">
    <property type="entry name" value="alpha/beta hydrolase"/>
    <property type="match status" value="1"/>
</dbReference>
<dbReference type="GO" id="GO:0052689">
    <property type="term" value="F:carboxylic ester hydrolase activity"/>
    <property type="evidence" value="ECO:0007669"/>
    <property type="project" value="UniProtKB-ARBA"/>
</dbReference>
<dbReference type="RefSeq" id="WP_043251556.1">
    <property type="nucleotide sequence ID" value="NZ_HG322950.1"/>
</dbReference>
<dbReference type="STRING" id="1301098.PKB_2165"/>
<protein>
    <recommendedName>
        <fullName evidence="3">Xaa-Pro dipeptidyl-peptidase-like domain-containing protein</fullName>
    </recommendedName>
</protein>
<reference evidence="4 5" key="2">
    <citation type="submission" date="2014-05" db="EMBL/GenBank/DDBJ databases">
        <title>Genome sequence of the 3-chlorobenzoate degrading bacterium Pseudomonas knackmussii B13 shows multiple evidence for horizontal gene transfer.</title>
        <authorList>
            <person name="Miyazaki R."/>
            <person name="Bertelli C."/>
            <person name="Falquet L."/>
            <person name="Robinson-Rechavi M."/>
            <person name="Gharib W."/>
            <person name="Roy S."/>
            <person name="Van der Meer J.R."/>
        </authorList>
    </citation>
    <scope>NUCLEOTIDE SEQUENCE [LARGE SCALE GENOMIC DNA]</scope>
    <source>
        <strain evidence="4 5">B13</strain>
    </source>
</reference>
<evidence type="ECO:0000256" key="1">
    <source>
        <dbReference type="ARBA" id="ARBA00022801"/>
    </source>
</evidence>
<gene>
    <name evidence="4" type="ORF">PKB_2165</name>
</gene>
<dbReference type="InterPro" id="IPR029058">
    <property type="entry name" value="AB_hydrolase_fold"/>
</dbReference>
<dbReference type="Pfam" id="PF02129">
    <property type="entry name" value="Peptidase_S15"/>
    <property type="match status" value="1"/>
</dbReference>
<evidence type="ECO:0000313" key="5">
    <source>
        <dbReference type="Proteomes" id="UP000025241"/>
    </source>
</evidence>
<keyword evidence="5" id="KW-1185">Reference proteome</keyword>
<dbReference type="PANTHER" id="PTHR22946">
    <property type="entry name" value="DIENELACTONE HYDROLASE DOMAIN-CONTAINING PROTEIN-RELATED"/>
    <property type="match status" value="1"/>
</dbReference>
<feature type="domain" description="Xaa-Pro dipeptidyl-peptidase-like" evidence="3">
    <location>
        <begin position="46"/>
        <end position="302"/>
    </location>
</feature>
<reference evidence="4 5" key="1">
    <citation type="submission" date="2013-03" db="EMBL/GenBank/DDBJ databases">
        <authorList>
            <person name="Linke B."/>
        </authorList>
    </citation>
    <scope>NUCLEOTIDE SEQUENCE [LARGE SCALE GENOMIC DNA]</scope>
    <source>
        <strain evidence="4 5">B13</strain>
    </source>
</reference>
<dbReference type="PANTHER" id="PTHR22946:SF9">
    <property type="entry name" value="POLYKETIDE TRANSFERASE AF380"/>
    <property type="match status" value="1"/>
</dbReference>
<dbReference type="eggNOG" id="COG2936">
    <property type="taxonomic scope" value="Bacteria"/>
</dbReference>
<proteinExistence type="predicted"/>
<organism evidence="4 5">
    <name type="scientific">Pseudomonas knackmussii (strain DSM 6978 / CCUG 54928 / LMG 23759 / B13)</name>
    <dbReference type="NCBI Taxonomy" id="1301098"/>
    <lineage>
        <taxon>Bacteria</taxon>
        <taxon>Pseudomonadati</taxon>
        <taxon>Pseudomonadota</taxon>
        <taxon>Gammaproteobacteria</taxon>
        <taxon>Pseudomonadales</taxon>
        <taxon>Pseudomonadaceae</taxon>
        <taxon>Pseudomonas</taxon>
    </lineage>
</organism>
<keyword evidence="2" id="KW-0732">Signal</keyword>
<dbReference type="SUPFAM" id="SSF53474">
    <property type="entry name" value="alpha/beta-Hydrolases"/>
    <property type="match status" value="1"/>
</dbReference>
<dbReference type="Proteomes" id="UP000025241">
    <property type="component" value="Chromosome I"/>
</dbReference>
<name>A0A024HG83_PSEKB</name>
<dbReference type="OrthoDB" id="9804819at2"/>
<sequence length="519" mass="55771">MRLPALLCLVLLLSGCAARDQLPDYAANRAQDLPATSYDAVILARDGTRLSATVFQPALKAGETAPLIVHTHGWGGWRVTGPDGFYGKTMMSGRAALKAWKAGYWVVSYDQRGWGGSDGRIEMMDPRFEVNDASAVIDWAAQHLPRLRMDGSNDPRVGMLGESYGGAVQLLAAAEDKRIDAIVPIATWYDLSDALAPDGQLKIGWGGVLLSLGIATGYDLGKFAQADYLQTASGRMTAPVQAELADHSLARYCAEGRRPHADALLIQGLRDTLFPLDQGLQIRQCLRQGDTDVRLLGMQGGHILPPPLQAWSGLPPFNNEPVIHCGERAINLYQGILAWYEEKLRQRPGAADSVPSLCISLDLDQGLALDDLPPPGPQVALPATRIRPGTSGWLQPSTFIPLKRIDESSALLGSAEVRLTEPLGQGKDALLFASLAVRDAKGSTRILDEQVKPLMNSGSTKLNAVSASLAPGDELGLLVRGFSGQYLFNSSWRLSAVDLQGEVQLPALLPLAPRVASRP</sequence>
<dbReference type="HOGENOM" id="CLU_020407_0_0_6"/>
<evidence type="ECO:0000259" key="3">
    <source>
        <dbReference type="Pfam" id="PF02129"/>
    </source>
</evidence>
<dbReference type="AlphaFoldDB" id="A0A024HG83"/>
<dbReference type="InterPro" id="IPR050261">
    <property type="entry name" value="FrsA_esterase"/>
</dbReference>
<feature type="signal peptide" evidence="2">
    <location>
        <begin position="1"/>
        <end position="19"/>
    </location>
</feature>
<dbReference type="KEGG" id="pkc:PKB_2165"/>